<evidence type="ECO:0000256" key="20">
    <source>
        <dbReference type="ARBA" id="ARBA00044924"/>
    </source>
</evidence>
<dbReference type="GO" id="GO:0005765">
    <property type="term" value="C:lysosomal membrane"/>
    <property type="evidence" value="ECO:0007669"/>
    <property type="project" value="UniProtKB-SubCell"/>
</dbReference>
<feature type="transmembrane region" description="Helical" evidence="25">
    <location>
        <begin position="303"/>
        <end position="323"/>
    </location>
</feature>
<comment type="catalytic activity">
    <reaction evidence="9">
        <text>L-histidyl-glycine(out) = L-histidyl-glycine(in)</text>
        <dbReference type="Rhea" id="RHEA:79395"/>
        <dbReference type="ChEBI" id="CHEBI:229957"/>
    </reaction>
</comment>
<comment type="catalytic activity">
    <reaction evidence="13">
        <text>L-alpha-aminoacyl-L-lysine(out) = L-alpha-aminoacyl-L-lysine(in)</text>
        <dbReference type="Rhea" id="RHEA:79383"/>
        <dbReference type="ChEBI" id="CHEBI:229966"/>
    </reaction>
</comment>
<dbReference type="OrthoDB" id="424834at2759"/>
<protein>
    <recommendedName>
        <fullName evidence="21">Lysosomal dipeptide transporter MFSD1</fullName>
    </recommendedName>
    <alternativeName>
        <fullName evidence="22">Major facilitator superfamily domain-containing protein 1</fullName>
    </alternativeName>
</protein>
<dbReference type="Pfam" id="PF07690">
    <property type="entry name" value="MFS_1"/>
    <property type="match status" value="1"/>
</dbReference>
<comment type="catalytic activity">
    <reaction evidence="19">
        <text>L-alanyl-L-lysine(out) = L-alanyl-L-lysine(in)</text>
        <dbReference type="Rhea" id="RHEA:79415"/>
        <dbReference type="ChEBI" id="CHEBI:192470"/>
    </reaction>
</comment>
<gene>
    <name evidence="27" type="ORF">OXX778_LOCUS2312</name>
</gene>
<comment type="catalytic activity">
    <reaction evidence="18">
        <text>L-histidyl-L-alpha-amino acid(out) = L-histidyl-L-alpha-amino acid(in)</text>
        <dbReference type="Rhea" id="RHEA:79379"/>
        <dbReference type="ChEBI" id="CHEBI:229964"/>
    </reaction>
</comment>
<evidence type="ECO:0000256" key="1">
    <source>
        <dbReference type="ARBA" id="ARBA00004155"/>
    </source>
</evidence>
<evidence type="ECO:0000256" key="14">
    <source>
        <dbReference type="ARBA" id="ARBA00044898"/>
    </source>
</evidence>
<comment type="similarity">
    <text evidence="2">Belongs to the major facilitator superfamily.</text>
</comment>
<dbReference type="GO" id="GO:0022857">
    <property type="term" value="F:transmembrane transporter activity"/>
    <property type="evidence" value="ECO:0007669"/>
    <property type="project" value="InterPro"/>
</dbReference>
<evidence type="ECO:0000256" key="13">
    <source>
        <dbReference type="ARBA" id="ARBA00044893"/>
    </source>
</evidence>
<feature type="transmembrane region" description="Helical" evidence="25">
    <location>
        <begin position="330"/>
        <end position="352"/>
    </location>
</feature>
<evidence type="ECO:0000256" key="15">
    <source>
        <dbReference type="ARBA" id="ARBA00044899"/>
    </source>
</evidence>
<evidence type="ECO:0000256" key="24">
    <source>
        <dbReference type="ARBA" id="ARBA00046376"/>
    </source>
</evidence>
<keyword evidence="3" id="KW-0813">Transport</keyword>
<evidence type="ECO:0000256" key="16">
    <source>
        <dbReference type="ARBA" id="ARBA00044900"/>
    </source>
</evidence>
<evidence type="ECO:0000256" key="19">
    <source>
        <dbReference type="ARBA" id="ARBA00044919"/>
    </source>
</evidence>
<evidence type="ECO:0000256" key="9">
    <source>
        <dbReference type="ARBA" id="ARBA00044878"/>
    </source>
</evidence>
<dbReference type="InterPro" id="IPR020846">
    <property type="entry name" value="MFS_dom"/>
</dbReference>
<evidence type="ECO:0000256" key="25">
    <source>
        <dbReference type="SAM" id="Phobius"/>
    </source>
</evidence>
<feature type="domain" description="Major facilitator superfamily (MFS) profile" evidence="26">
    <location>
        <begin position="44"/>
        <end position="445"/>
    </location>
</feature>
<evidence type="ECO:0000256" key="23">
    <source>
        <dbReference type="ARBA" id="ARBA00045709"/>
    </source>
</evidence>
<dbReference type="PANTHER" id="PTHR23512:SF3">
    <property type="entry name" value="MAJOR FACILITATOR SUPERFAMILY DOMAIN-CONTAINING PROTEIN 1"/>
    <property type="match status" value="1"/>
</dbReference>
<feature type="transmembrane region" description="Helical" evidence="25">
    <location>
        <begin position="39"/>
        <end position="59"/>
    </location>
</feature>
<evidence type="ECO:0000256" key="5">
    <source>
        <dbReference type="ARBA" id="ARBA00022989"/>
    </source>
</evidence>
<comment type="catalytic activity">
    <reaction evidence="17">
        <text>L-arginyl-glycine(out) = L-arginyl-glycine(in)</text>
        <dbReference type="Rhea" id="RHEA:79391"/>
        <dbReference type="ChEBI" id="CHEBI:229955"/>
    </reaction>
</comment>
<dbReference type="CDD" id="cd17340">
    <property type="entry name" value="MFS_MFSD1"/>
    <property type="match status" value="1"/>
</dbReference>
<keyword evidence="6 25" id="KW-0472">Membrane</keyword>
<keyword evidence="28" id="KW-1185">Reference proteome</keyword>
<comment type="caution">
    <text evidence="27">The sequence shown here is derived from an EMBL/GenBank/DDBJ whole genome shotgun (WGS) entry which is preliminary data.</text>
</comment>
<comment type="catalytic activity">
    <reaction evidence="12">
        <text>L-lysyl-L-alpha-amino acid(out) = L-lysyl-L-alpha-amino acid(in)</text>
        <dbReference type="Rhea" id="RHEA:79387"/>
        <dbReference type="ChEBI" id="CHEBI:229965"/>
    </reaction>
</comment>
<evidence type="ECO:0000256" key="6">
    <source>
        <dbReference type="ARBA" id="ARBA00023136"/>
    </source>
</evidence>
<comment type="catalytic activity">
    <reaction evidence="20">
        <text>L-lysyl-glycine(out) = L-lysyl-glycine(in)</text>
        <dbReference type="Rhea" id="RHEA:79407"/>
        <dbReference type="ChEBI" id="CHEBI:191202"/>
    </reaction>
</comment>
<feature type="transmembrane region" description="Helical" evidence="25">
    <location>
        <begin position="417"/>
        <end position="440"/>
    </location>
</feature>
<evidence type="ECO:0000256" key="7">
    <source>
        <dbReference type="ARBA" id="ARBA00023228"/>
    </source>
</evidence>
<evidence type="ECO:0000256" key="4">
    <source>
        <dbReference type="ARBA" id="ARBA00022692"/>
    </source>
</evidence>
<evidence type="ECO:0000313" key="28">
    <source>
        <dbReference type="Proteomes" id="UP000663879"/>
    </source>
</evidence>
<evidence type="ECO:0000256" key="22">
    <source>
        <dbReference type="ARBA" id="ARBA00045018"/>
    </source>
</evidence>
<evidence type="ECO:0000256" key="21">
    <source>
        <dbReference type="ARBA" id="ARBA00044985"/>
    </source>
</evidence>
<feature type="transmembrane region" description="Helical" evidence="25">
    <location>
        <begin position="210"/>
        <end position="232"/>
    </location>
</feature>
<keyword evidence="5 25" id="KW-1133">Transmembrane helix</keyword>
<keyword evidence="4 25" id="KW-0812">Transmembrane</keyword>
<comment type="catalytic activity">
    <reaction evidence="16">
        <text>L-lysyl-L-lysine(out) = L-lysyl-L-lysine(in)</text>
        <dbReference type="Rhea" id="RHEA:79403"/>
        <dbReference type="ChEBI" id="CHEBI:229956"/>
    </reaction>
</comment>
<reference evidence="27" key="1">
    <citation type="submission" date="2021-02" db="EMBL/GenBank/DDBJ databases">
        <authorList>
            <person name="Nowell W R."/>
        </authorList>
    </citation>
    <scope>NUCLEOTIDE SEQUENCE</scope>
    <source>
        <strain evidence="27">Ploen Becks lab</strain>
    </source>
</reference>
<dbReference type="SUPFAM" id="SSF103473">
    <property type="entry name" value="MFS general substrate transporter"/>
    <property type="match status" value="1"/>
</dbReference>
<dbReference type="InterPro" id="IPR052187">
    <property type="entry name" value="MFSD1"/>
</dbReference>
<dbReference type="InterPro" id="IPR036259">
    <property type="entry name" value="MFS_trans_sf"/>
</dbReference>
<evidence type="ECO:0000256" key="12">
    <source>
        <dbReference type="ARBA" id="ARBA00044891"/>
    </source>
</evidence>
<comment type="catalytic activity">
    <reaction evidence="15">
        <text>L-arginyl-L-alpha-amino acid(out) = L-arginyl-L-alpha-amino acid(in)</text>
        <dbReference type="Rhea" id="RHEA:79371"/>
        <dbReference type="ChEBI" id="CHEBI:84315"/>
    </reaction>
</comment>
<sequence length="461" mass="51961">MESSTDLYADEQQPLLRSSINDSNEQINQFPLFDPRAKFYRYFSLIFICLLTFGPYFCYVLPGALENEFERDLRISTTQFTIFTSLYSWPNIILCFFGGFLIDRVLGVRLGAILFSCFVTVGQILFAYGAYTRNIWMMYIGRFIFGIGGETVSVAQKAYCVTWFPTKELNLVFGFIASAALLGSSINQIAMNPIYNYINEFKSGYECLGVTIFLASLTAIASTCCAFILSPLDKRRNRILKIVSNKNRMEAKIKISESFKFPIQIWLIIIICIVFYSATFPFISLGKLYFIKKYGSSATSAALQQSLFFFGTVVTSPLFGTIVDSTGYNLYWVIFSIVLALASHIILLFSFVNSFIPVLMMGTSLSLLYASLWPMVSLIVAKNKLGTAYGLMQSFQNLGLAIFNIIAGYLVQNYGYLVLEVFFIYLCIVGLLASIALFFWDKLTGGHLNLSKEERCETTLS</sequence>
<dbReference type="Gene3D" id="1.20.1250.20">
    <property type="entry name" value="MFS general substrate transporter like domains"/>
    <property type="match status" value="2"/>
</dbReference>
<dbReference type="Proteomes" id="UP000663879">
    <property type="component" value="Unassembled WGS sequence"/>
</dbReference>
<feature type="transmembrane region" description="Helical" evidence="25">
    <location>
        <begin position="263"/>
        <end position="283"/>
    </location>
</feature>
<accession>A0A813MM99</accession>
<comment type="catalytic activity">
    <reaction evidence="10">
        <text>L-alpha-aminoacyl-L-arginine(out) = L-alpha-aminoacyl-L-arginine(in)</text>
        <dbReference type="Rhea" id="RHEA:79367"/>
        <dbReference type="ChEBI" id="CHEBI:229968"/>
    </reaction>
</comment>
<proteinExistence type="inferred from homology"/>
<evidence type="ECO:0000256" key="18">
    <source>
        <dbReference type="ARBA" id="ARBA00044912"/>
    </source>
</evidence>
<feature type="transmembrane region" description="Helical" evidence="25">
    <location>
        <begin position="108"/>
        <end position="131"/>
    </location>
</feature>
<evidence type="ECO:0000259" key="26">
    <source>
        <dbReference type="PROSITE" id="PS50850"/>
    </source>
</evidence>
<dbReference type="PROSITE" id="PS50850">
    <property type="entry name" value="MFS"/>
    <property type="match status" value="1"/>
</dbReference>
<feature type="transmembrane region" description="Helical" evidence="25">
    <location>
        <begin position="388"/>
        <end position="411"/>
    </location>
</feature>
<evidence type="ECO:0000313" key="27">
    <source>
        <dbReference type="EMBL" id="CAF0723161.1"/>
    </source>
</evidence>
<evidence type="ECO:0000256" key="11">
    <source>
        <dbReference type="ARBA" id="ARBA00044884"/>
    </source>
</evidence>
<dbReference type="PANTHER" id="PTHR23512">
    <property type="entry name" value="MAJOR FACILITATOR SUPERFAMILY DOMAIN-CONTAINING PROTEIN 1"/>
    <property type="match status" value="1"/>
</dbReference>
<comment type="catalytic activity">
    <reaction evidence="11">
        <text>L-alpha-aminoacyl-L-histidine(out) = L-alpha-aminoacyl-L-histidine(in)</text>
        <dbReference type="Rhea" id="RHEA:79375"/>
        <dbReference type="ChEBI" id="CHEBI:229967"/>
    </reaction>
</comment>
<evidence type="ECO:0000256" key="3">
    <source>
        <dbReference type="ARBA" id="ARBA00022448"/>
    </source>
</evidence>
<evidence type="ECO:0000256" key="10">
    <source>
        <dbReference type="ARBA" id="ARBA00044881"/>
    </source>
</evidence>
<comment type="subcellular location">
    <subcellularLocation>
        <location evidence="1">Lysosome membrane</location>
        <topology evidence="1">Multi-pass membrane protein</topology>
    </subcellularLocation>
</comment>
<evidence type="ECO:0000256" key="17">
    <source>
        <dbReference type="ARBA" id="ARBA00044903"/>
    </source>
</evidence>
<evidence type="ECO:0000256" key="8">
    <source>
        <dbReference type="ARBA" id="ARBA00044876"/>
    </source>
</evidence>
<dbReference type="AlphaFoldDB" id="A0A813MM99"/>
<comment type="function">
    <text evidence="23">Lysosomal dipeptide uniporter that selectively exports lysine, arginine or histidine-containing dipeptides with a net positive charge from the lysosome lumen into the cytosol. Could play a role in a specific type of protein O-glycosylation indirectly regulating macrophages migration and tissue invasion. Also essential for liver homeostasis.</text>
</comment>
<name>A0A813MM99_9BILA</name>
<feature type="transmembrane region" description="Helical" evidence="25">
    <location>
        <begin position="80"/>
        <end position="102"/>
    </location>
</feature>
<dbReference type="EMBL" id="CAJNOC010000177">
    <property type="protein sequence ID" value="CAF0723161.1"/>
    <property type="molecule type" value="Genomic_DNA"/>
</dbReference>
<organism evidence="27 28">
    <name type="scientific">Brachionus calyciflorus</name>
    <dbReference type="NCBI Taxonomy" id="104777"/>
    <lineage>
        <taxon>Eukaryota</taxon>
        <taxon>Metazoa</taxon>
        <taxon>Spiralia</taxon>
        <taxon>Gnathifera</taxon>
        <taxon>Rotifera</taxon>
        <taxon>Eurotatoria</taxon>
        <taxon>Monogononta</taxon>
        <taxon>Pseudotrocha</taxon>
        <taxon>Ploima</taxon>
        <taxon>Brachionidae</taxon>
        <taxon>Brachionus</taxon>
    </lineage>
</organism>
<comment type="catalytic activity">
    <reaction evidence="14">
        <text>L-aspartyl-L-lysine(out) = L-aspartyl-L-lysine(in)</text>
        <dbReference type="Rhea" id="RHEA:79411"/>
        <dbReference type="ChEBI" id="CHEBI:229953"/>
    </reaction>
</comment>
<comment type="subunit">
    <text evidence="24">Homodimer. Interacts with lysosomal protein GLMP (via lumenal domain); the interaction starts while both proteins are still in the endoplasmic reticulum and is required for stabilization of MFSD1 in lysosomes but has no direct effect on its targeting to lysosomes or transporter activity.</text>
</comment>
<feature type="transmembrane region" description="Helical" evidence="25">
    <location>
        <begin position="358"/>
        <end position="381"/>
    </location>
</feature>
<feature type="transmembrane region" description="Helical" evidence="25">
    <location>
        <begin position="171"/>
        <end position="190"/>
    </location>
</feature>
<evidence type="ECO:0000256" key="2">
    <source>
        <dbReference type="ARBA" id="ARBA00008335"/>
    </source>
</evidence>
<keyword evidence="7" id="KW-0458">Lysosome</keyword>
<dbReference type="InterPro" id="IPR011701">
    <property type="entry name" value="MFS"/>
</dbReference>
<comment type="catalytic activity">
    <reaction evidence="8">
        <text>L-lysyl-L-alanine(out) = L-lysyl-L-alanine(in)</text>
        <dbReference type="Rhea" id="RHEA:79399"/>
        <dbReference type="ChEBI" id="CHEBI:229954"/>
    </reaction>
</comment>